<evidence type="ECO:0000313" key="3">
    <source>
        <dbReference type="Proteomes" id="UP001301769"/>
    </source>
</evidence>
<reference evidence="2" key="1">
    <citation type="journal article" date="2023" name="Mol. Phylogenet. Evol.">
        <title>Genome-scale phylogeny and comparative genomics of the fungal order Sordariales.</title>
        <authorList>
            <person name="Hensen N."/>
            <person name="Bonometti L."/>
            <person name="Westerberg I."/>
            <person name="Brannstrom I.O."/>
            <person name="Guillou S."/>
            <person name="Cros-Aarteil S."/>
            <person name="Calhoun S."/>
            <person name="Haridas S."/>
            <person name="Kuo A."/>
            <person name="Mondo S."/>
            <person name="Pangilinan J."/>
            <person name="Riley R."/>
            <person name="LaButti K."/>
            <person name="Andreopoulos B."/>
            <person name="Lipzen A."/>
            <person name="Chen C."/>
            <person name="Yan M."/>
            <person name="Daum C."/>
            <person name="Ng V."/>
            <person name="Clum A."/>
            <person name="Steindorff A."/>
            <person name="Ohm R.A."/>
            <person name="Martin F."/>
            <person name="Silar P."/>
            <person name="Natvig D.O."/>
            <person name="Lalanne C."/>
            <person name="Gautier V."/>
            <person name="Ament-Velasquez S.L."/>
            <person name="Kruys A."/>
            <person name="Hutchinson M.I."/>
            <person name="Powell A.J."/>
            <person name="Barry K."/>
            <person name="Miller A.N."/>
            <person name="Grigoriev I.V."/>
            <person name="Debuchy R."/>
            <person name="Gladieux P."/>
            <person name="Hiltunen Thoren M."/>
            <person name="Johannesson H."/>
        </authorList>
    </citation>
    <scope>NUCLEOTIDE SEQUENCE</scope>
    <source>
        <strain evidence="2">PSN293</strain>
    </source>
</reference>
<protein>
    <submittedName>
        <fullName evidence="2">Uncharacterized protein</fullName>
    </submittedName>
</protein>
<name>A0AAN6Y5Y5_9PEZI</name>
<feature type="compositionally biased region" description="Basic and acidic residues" evidence="1">
    <location>
        <begin position="82"/>
        <end position="91"/>
    </location>
</feature>
<feature type="compositionally biased region" description="Acidic residues" evidence="1">
    <location>
        <begin position="130"/>
        <end position="140"/>
    </location>
</feature>
<evidence type="ECO:0000313" key="2">
    <source>
        <dbReference type="EMBL" id="KAK4210012.1"/>
    </source>
</evidence>
<sequence length="690" mass="76683">MAADNPGGDAMKNWWASNNFSGNPLPVVASEALNRAAATAVVNGARFEEEDDNINDELTPPPDSPIGPPDDAPVDGAAPIEASDRTTKPSEEPVAEPMKSPSPPFNSLEDEIVVGTNSRRKPTPKRGSTEIDDPDVEEAEQQPPSLTKRKRLSQHSYAIPDRPDSPPLQEEPEVRRRPVGRPKTHGMGAVKGVILGYWRDSEPEKPENKHSVTGFIDVRDRLRTRIQTTTRDGVDIVRDYPLPPGPGGSWVTFERIAFDPHLVNLDHNQVKEYVKIRAETSTPHETVEDKARLDAEAVKQAIANVERNPPPETSVPVAIAYGPDIPEHVTSNRPTKKQRMNAGSGGPSPAPTPGPHHPQVDSLPGTRPTKILLGYWKGSSELDDYDKHAVFGILGNNDMFRVKLTKETRDGRPCTANFPTGPGQIWIHWDEVAFEPHLMDLSRTEVKEYCRVRQMQIDRGEEPLDRAANEGRAVAEARMRAAMAFSSNGRQGTPTPGGMQQRRDDMANMYSSSLVRNGSPASTRQNGGLESTPEYGYMAGMQGGQRRESFPHEQRQPRALEERGRLPQVEMRDANRPRPPMDRIERTQTLARREVERAEVYQSRLDEREASNGGRAAFQDNISRLNKVWAAQEAQRLRAGAEDAKIFNGVKYERKMNGPFQGKLVSQGAIITIDGEDYVEYRVLTKPSFF</sequence>
<feature type="compositionally biased region" description="Polar residues" evidence="1">
    <location>
        <begin position="513"/>
        <end position="529"/>
    </location>
</feature>
<feature type="compositionally biased region" description="Pro residues" evidence="1">
    <location>
        <begin position="59"/>
        <end position="71"/>
    </location>
</feature>
<accession>A0AAN6Y5Y5</accession>
<feature type="region of interest" description="Disordered" evidence="1">
    <location>
        <begin position="324"/>
        <end position="366"/>
    </location>
</feature>
<gene>
    <name evidence="2" type="ORF">QBC37DRAFT_377472</name>
</gene>
<feature type="region of interest" description="Disordered" evidence="1">
    <location>
        <begin position="43"/>
        <end position="187"/>
    </location>
</feature>
<feature type="region of interest" description="Disordered" evidence="1">
    <location>
        <begin position="1"/>
        <end position="22"/>
    </location>
</feature>
<feature type="region of interest" description="Disordered" evidence="1">
    <location>
        <begin position="513"/>
        <end position="581"/>
    </location>
</feature>
<feature type="compositionally biased region" description="Basic and acidic residues" evidence="1">
    <location>
        <begin position="545"/>
        <end position="581"/>
    </location>
</feature>
<organism evidence="2 3">
    <name type="scientific">Rhypophila decipiens</name>
    <dbReference type="NCBI Taxonomy" id="261697"/>
    <lineage>
        <taxon>Eukaryota</taxon>
        <taxon>Fungi</taxon>
        <taxon>Dikarya</taxon>
        <taxon>Ascomycota</taxon>
        <taxon>Pezizomycotina</taxon>
        <taxon>Sordariomycetes</taxon>
        <taxon>Sordariomycetidae</taxon>
        <taxon>Sordariales</taxon>
        <taxon>Naviculisporaceae</taxon>
        <taxon>Rhypophila</taxon>
    </lineage>
</organism>
<comment type="caution">
    <text evidence="2">The sequence shown here is derived from an EMBL/GenBank/DDBJ whole genome shotgun (WGS) entry which is preliminary data.</text>
</comment>
<dbReference type="Proteomes" id="UP001301769">
    <property type="component" value="Unassembled WGS sequence"/>
</dbReference>
<proteinExistence type="predicted"/>
<reference evidence="2" key="2">
    <citation type="submission" date="2023-05" db="EMBL/GenBank/DDBJ databases">
        <authorList>
            <consortium name="Lawrence Berkeley National Laboratory"/>
            <person name="Steindorff A."/>
            <person name="Hensen N."/>
            <person name="Bonometti L."/>
            <person name="Westerberg I."/>
            <person name="Brannstrom I.O."/>
            <person name="Guillou S."/>
            <person name="Cros-Aarteil S."/>
            <person name="Calhoun S."/>
            <person name="Haridas S."/>
            <person name="Kuo A."/>
            <person name="Mondo S."/>
            <person name="Pangilinan J."/>
            <person name="Riley R."/>
            <person name="Labutti K."/>
            <person name="Andreopoulos B."/>
            <person name="Lipzen A."/>
            <person name="Chen C."/>
            <person name="Yanf M."/>
            <person name="Daum C."/>
            <person name="Ng V."/>
            <person name="Clum A."/>
            <person name="Ohm R."/>
            <person name="Martin F."/>
            <person name="Silar P."/>
            <person name="Natvig D."/>
            <person name="Lalanne C."/>
            <person name="Gautier V."/>
            <person name="Ament-Velasquez S.L."/>
            <person name="Kruys A."/>
            <person name="Hutchinson M.I."/>
            <person name="Powell A.J."/>
            <person name="Barry K."/>
            <person name="Miller A.N."/>
            <person name="Grigoriev I.V."/>
            <person name="Debuchy R."/>
            <person name="Gladieux P."/>
            <person name="Thoren M.H."/>
            <person name="Johannesson H."/>
        </authorList>
    </citation>
    <scope>NUCLEOTIDE SEQUENCE</scope>
    <source>
        <strain evidence="2">PSN293</strain>
    </source>
</reference>
<dbReference type="EMBL" id="MU858187">
    <property type="protein sequence ID" value="KAK4210012.1"/>
    <property type="molecule type" value="Genomic_DNA"/>
</dbReference>
<dbReference type="AlphaFoldDB" id="A0AAN6Y5Y5"/>
<keyword evidence="3" id="KW-1185">Reference proteome</keyword>
<evidence type="ECO:0000256" key="1">
    <source>
        <dbReference type="SAM" id="MobiDB-lite"/>
    </source>
</evidence>